<gene>
    <name evidence="1" type="ORF">LOK49_LG13G02295</name>
</gene>
<accession>A0ACC0FHV6</accession>
<evidence type="ECO:0000313" key="2">
    <source>
        <dbReference type="Proteomes" id="UP001060215"/>
    </source>
</evidence>
<dbReference type="EMBL" id="CM045771">
    <property type="protein sequence ID" value="KAI7987541.1"/>
    <property type="molecule type" value="Genomic_DNA"/>
</dbReference>
<sequence>MGSVERKGPNVTSDGESVSISDWNSEKASVLREKETNVYEEQPQERRVVALKGSGVVNQICQGNFKNYGAYHMGHLLLEEVASRAISYRDTVVLFLELEKLTRHWGRDRTQECSLFLAELYYDFGLRLLTPPGAGMDECLASHKSIHKMSVLKPLSTSGTELNESPSMHWNQLVAEEVKAISQCVSQMKNFIDLSGNYNGFIALLRIIGDIQSLLLTLMCNIMSTYLCKKSAGPAISDQIEQCQRWCFIDSAILFCKLQHLNPNVPIKTQIELIVAMHDLLAEYGLCCADKSKSDTVNVASDTVNDAIDKGNIVEKDVLEGVPAKGILPHESMDKENTGLECSKCSGDGPNDSSYEDDLVQHKNTSRGDYQTKEQCADVFQYILPYAKASSRTRLVKLRRVLRAIRKHFPQPPDNVLAGNAIDKFLDDPNLCEDKLSEVAGSDGFLDSIMKIIFPEDMEVYCNLYYPLAQSEEMSATDKWAGFVLTKEGEEFVEQNAKLFKYDLQYNPLRFESWQRLANIYDEVVAEYSFSESTKENIVKILSRMGTEIPDLLMDVEDKSIQTNPEDKLVDSHQLEQAWHMLYRDCLSALEICVEGDLKHFHKARYMLAQGLYRRGESGDLERAKDELSFCFKSSRHPSQLICGRLIVWSRKEDLVPVALGRYVKSLISSTHQTENVGSGAASRSEHLLEKIFSLFIEQMNLWSDLCYLPEIISPELTESSLYGYLYQYIQLLERNVRVEVLEGISEKIRKRFKNPKLSNSNCAKVYKHVSVAWYRSLVINLALITPLHSGLSSEIQVPNPSDLGSDSSQQLCVDLQTNELWNSSFEDPNHLKNLETKWNPLLSKIKNVIIKKTSEQDLETAATLLRCSYNLSRDTSCAVLPSSINLNVVPFQLATAGHFYTALDGVNALDLNIPRKLLLWAYTLLHGHYTNIPAVMKYCEENAKSKMKKGSGSSSVPSNTNTPAAGASNTAEAATPPTVASAAVPKNDSSQNTTSASLPESESAQHVASALLEGETTHDPVINPTGENHAIFSATPNLIRCNKNVESRSNLDVHDGADPGKG</sequence>
<dbReference type="Proteomes" id="UP001060215">
    <property type="component" value="Chromosome 14"/>
</dbReference>
<comment type="caution">
    <text evidence="1">The sequence shown here is derived from an EMBL/GenBank/DDBJ whole genome shotgun (WGS) entry which is preliminary data.</text>
</comment>
<proteinExistence type="predicted"/>
<organism evidence="1 2">
    <name type="scientific">Camellia lanceoleosa</name>
    <dbReference type="NCBI Taxonomy" id="1840588"/>
    <lineage>
        <taxon>Eukaryota</taxon>
        <taxon>Viridiplantae</taxon>
        <taxon>Streptophyta</taxon>
        <taxon>Embryophyta</taxon>
        <taxon>Tracheophyta</taxon>
        <taxon>Spermatophyta</taxon>
        <taxon>Magnoliopsida</taxon>
        <taxon>eudicotyledons</taxon>
        <taxon>Gunneridae</taxon>
        <taxon>Pentapetalae</taxon>
        <taxon>asterids</taxon>
        <taxon>Ericales</taxon>
        <taxon>Theaceae</taxon>
        <taxon>Camellia</taxon>
    </lineage>
</organism>
<evidence type="ECO:0000313" key="1">
    <source>
        <dbReference type="EMBL" id="KAI7987541.1"/>
    </source>
</evidence>
<reference evidence="1 2" key="1">
    <citation type="journal article" date="2022" name="Plant J.">
        <title>Chromosome-level genome of Camellia lanceoleosa provides a valuable resource for understanding genome evolution and self-incompatibility.</title>
        <authorList>
            <person name="Gong W."/>
            <person name="Xiao S."/>
            <person name="Wang L."/>
            <person name="Liao Z."/>
            <person name="Chang Y."/>
            <person name="Mo W."/>
            <person name="Hu G."/>
            <person name="Li W."/>
            <person name="Zhao G."/>
            <person name="Zhu H."/>
            <person name="Hu X."/>
            <person name="Ji K."/>
            <person name="Xiang X."/>
            <person name="Song Q."/>
            <person name="Yuan D."/>
            <person name="Jin S."/>
            <person name="Zhang L."/>
        </authorList>
    </citation>
    <scope>NUCLEOTIDE SEQUENCE [LARGE SCALE GENOMIC DNA]</scope>
    <source>
        <strain evidence="1">SQ_2022a</strain>
    </source>
</reference>
<name>A0ACC0FHV6_9ERIC</name>
<keyword evidence="2" id="KW-1185">Reference proteome</keyword>
<protein>
    <submittedName>
        <fullName evidence="1">Calcineurin-binding protein 1</fullName>
    </submittedName>
</protein>